<sequence length="151" mass="15960">MTHPPTPGPPPKPRRPGRTTRTVIIVAAVVALLCCAGTLTGGGIWFFRTVQGATAPARDAATAYLDDVRDGNHPEAYARLCEEVRSQLTEEEFARARAAEPPLGGYRVTSTEVSSSTGGRSRAEVTVTGGGREKVLILVEEGGDWRVCGGI</sequence>
<evidence type="ECO:0000256" key="1">
    <source>
        <dbReference type="SAM" id="MobiDB-lite"/>
    </source>
</evidence>
<evidence type="ECO:0000313" key="4">
    <source>
        <dbReference type="Proteomes" id="UP000509335"/>
    </source>
</evidence>
<feature type="transmembrane region" description="Helical" evidence="2">
    <location>
        <begin position="22"/>
        <end position="47"/>
    </location>
</feature>
<evidence type="ECO:0000256" key="2">
    <source>
        <dbReference type="SAM" id="Phobius"/>
    </source>
</evidence>
<keyword evidence="2" id="KW-1133">Transmembrane helix</keyword>
<dbReference type="RefSeq" id="WP_178066571.1">
    <property type="nucleotide sequence ID" value="NZ_CP191867.1"/>
</dbReference>
<keyword evidence="2" id="KW-0812">Transmembrane</keyword>
<dbReference type="AlphaFoldDB" id="A0A7H8XV99"/>
<evidence type="ECO:0000313" key="3">
    <source>
        <dbReference type="EMBL" id="QLD27711.1"/>
    </source>
</evidence>
<proteinExistence type="predicted"/>
<organism evidence="3 4">
    <name type="scientific">Micromonospora carbonacea</name>
    <dbReference type="NCBI Taxonomy" id="47853"/>
    <lineage>
        <taxon>Bacteria</taxon>
        <taxon>Bacillati</taxon>
        <taxon>Actinomycetota</taxon>
        <taxon>Actinomycetes</taxon>
        <taxon>Micromonosporales</taxon>
        <taxon>Micromonosporaceae</taxon>
        <taxon>Micromonospora</taxon>
    </lineage>
</organism>
<feature type="compositionally biased region" description="Low complexity" evidence="1">
    <location>
        <begin position="107"/>
        <end position="120"/>
    </location>
</feature>
<evidence type="ECO:0008006" key="5">
    <source>
        <dbReference type="Google" id="ProtNLM"/>
    </source>
</evidence>
<dbReference type="KEGG" id="mcab:HXZ27_28750"/>
<dbReference type="GeneID" id="301314683"/>
<protein>
    <recommendedName>
        <fullName evidence="5">DUF4878 domain-containing protein</fullName>
    </recommendedName>
</protein>
<gene>
    <name evidence="3" type="ORF">HXZ27_28750</name>
</gene>
<dbReference type="EMBL" id="CP058322">
    <property type="protein sequence ID" value="QLD27711.1"/>
    <property type="molecule type" value="Genomic_DNA"/>
</dbReference>
<name>A0A7H8XV99_9ACTN</name>
<reference evidence="3 4" key="1">
    <citation type="submission" date="2020-07" db="EMBL/GenBank/DDBJ databases">
        <title>A bifunctional nitrone conjugated secondary metabolite targeting the ribosome.</title>
        <authorList>
            <person name="Limbrick E.M."/>
            <person name="Graf M."/>
            <person name="Derewacz D.K."/>
            <person name="Nguyen F."/>
            <person name="Spraggins J.M."/>
            <person name="Wieland M."/>
            <person name="Ynigez-Gutierrez A.E."/>
            <person name="Reisman B.J."/>
            <person name="Zinshteyn B."/>
            <person name="McCulloch K."/>
            <person name="Iverson T.M."/>
            <person name="Green R."/>
            <person name="Wilson D.N."/>
            <person name="Bachmann B.O."/>
        </authorList>
    </citation>
    <scope>NUCLEOTIDE SEQUENCE [LARGE SCALE GENOMIC DNA]</scope>
    <source>
        <strain evidence="4">aurantiaca</strain>
    </source>
</reference>
<accession>A0A7H8XV99</accession>
<dbReference type="Proteomes" id="UP000509335">
    <property type="component" value="Chromosome"/>
</dbReference>
<keyword evidence="2" id="KW-0472">Membrane</keyword>
<feature type="region of interest" description="Disordered" evidence="1">
    <location>
        <begin position="104"/>
        <end position="125"/>
    </location>
</feature>